<dbReference type="PANTHER" id="PTHR28518:SF1">
    <property type="entry name" value="TRNA-SPLICING ENDONUCLEASE SUBUNIT SEN15"/>
    <property type="match status" value="1"/>
</dbReference>
<dbReference type="OrthoDB" id="10002170at2759"/>
<protein>
    <recommendedName>
        <fullName evidence="3">tRNA-splicing endonuclease subunit Sen15 domain-containing protein</fullName>
    </recommendedName>
</protein>
<proteinExistence type="inferred from homology"/>
<evidence type="ECO:0000313" key="4">
    <source>
        <dbReference type="EMBL" id="KAH3675433.1"/>
    </source>
</evidence>
<sequence>MNQNGLLGQVKQNLLHYNLWSDISEIKLPNYTLIQGKPKEPLSSAAESHNEYEIIYPIKLTDSLTPKQLNQIFEELKLEKGNRLPKIICAILNDDGTIVYYNIYNGLIKPKKN</sequence>
<dbReference type="GO" id="GO:0000379">
    <property type="term" value="P:tRNA-type intron splice site recognition and cleavage"/>
    <property type="evidence" value="ECO:0007669"/>
    <property type="project" value="InterPro"/>
</dbReference>
<evidence type="ECO:0000256" key="2">
    <source>
        <dbReference type="ARBA" id="ARBA00022694"/>
    </source>
</evidence>
<organism evidence="4 5">
    <name type="scientific">Wickerhamomyces mucosus</name>
    <dbReference type="NCBI Taxonomy" id="1378264"/>
    <lineage>
        <taxon>Eukaryota</taxon>
        <taxon>Fungi</taxon>
        <taxon>Dikarya</taxon>
        <taxon>Ascomycota</taxon>
        <taxon>Saccharomycotina</taxon>
        <taxon>Saccharomycetes</taxon>
        <taxon>Phaffomycetales</taxon>
        <taxon>Wickerhamomycetaceae</taxon>
        <taxon>Wickerhamomyces</taxon>
    </lineage>
</organism>
<name>A0A9P8PN95_9ASCO</name>
<dbReference type="Proteomes" id="UP000769528">
    <property type="component" value="Unassembled WGS sequence"/>
</dbReference>
<comment type="similarity">
    <text evidence="1">Belongs to the SEN15 family.</text>
</comment>
<reference evidence="4" key="1">
    <citation type="journal article" date="2021" name="Open Biol.">
        <title>Shared evolutionary footprints suggest mitochondrial oxidative damage underlies multiple complex I losses in fungi.</title>
        <authorList>
            <person name="Schikora-Tamarit M.A."/>
            <person name="Marcet-Houben M."/>
            <person name="Nosek J."/>
            <person name="Gabaldon T."/>
        </authorList>
    </citation>
    <scope>NUCLEOTIDE SEQUENCE</scope>
    <source>
        <strain evidence="4">CBS6341</strain>
    </source>
</reference>
<dbReference type="AlphaFoldDB" id="A0A9P8PN95"/>
<dbReference type="GO" id="GO:0000213">
    <property type="term" value="F:tRNA-intron lyase activity"/>
    <property type="evidence" value="ECO:0007669"/>
    <property type="project" value="TreeGrafter"/>
</dbReference>
<evidence type="ECO:0000256" key="1">
    <source>
        <dbReference type="ARBA" id="ARBA00006091"/>
    </source>
</evidence>
<evidence type="ECO:0000259" key="3">
    <source>
        <dbReference type="Pfam" id="PF09631"/>
    </source>
</evidence>
<keyword evidence="2" id="KW-0819">tRNA processing</keyword>
<evidence type="ECO:0000313" key="5">
    <source>
        <dbReference type="Proteomes" id="UP000769528"/>
    </source>
</evidence>
<dbReference type="EMBL" id="JAEUBF010000772">
    <property type="protein sequence ID" value="KAH3675433.1"/>
    <property type="molecule type" value="Genomic_DNA"/>
</dbReference>
<dbReference type="GO" id="GO:0000214">
    <property type="term" value="C:tRNA-intron endonuclease complex"/>
    <property type="evidence" value="ECO:0007669"/>
    <property type="project" value="InterPro"/>
</dbReference>
<dbReference type="InterPro" id="IPR036167">
    <property type="entry name" value="tRNA_intron_Endo_cat-like_sf"/>
</dbReference>
<comment type="caution">
    <text evidence="4">The sequence shown here is derived from an EMBL/GenBank/DDBJ whole genome shotgun (WGS) entry which is preliminary data.</text>
</comment>
<keyword evidence="5" id="KW-1185">Reference proteome</keyword>
<dbReference type="GO" id="GO:0003676">
    <property type="term" value="F:nucleic acid binding"/>
    <property type="evidence" value="ECO:0007669"/>
    <property type="project" value="InterPro"/>
</dbReference>
<dbReference type="Gene3D" id="3.40.1350.10">
    <property type="match status" value="1"/>
</dbReference>
<gene>
    <name evidence="4" type="ORF">WICMUC_002722</name>
</gene>
<feature type="domain" description="tRNA-splicing endonuclease subunit Sen15" evidence="3">
    <location>
        <begin position="9"/>
        <end position="113"/>
    </location>
</feature>
<dbReference type="PANTHER" id="PTHR28518">
    <property type="entry name" value="TRNA-SPLICING ENDONUCLEASE SUBUNIT SEN15"/>
    <property type="match status" value="1"/>
</dbReference>
<dbReference type="InterPro" id="IPR042777">
    <property type="entry name" value="Sen15_fungi"/>
</dbReference>
<dbReference type="InterPro" id="IPR011856">
    <property type="entry name" value="tRNA_endonuc-like_dom_sf"/>
</dbReference>
<accession>A0A9P8PN95</accession>
<reference evidence="4" key="2">
    <citation type="submission" date="2021-01" db="EMBL/GenBank/DDBJ databases">
        <authorList>
            <person name="Schikora-Tamarit M.A."/>
        </authorList>
    </citation>
    <scope>NUCLEOTIDE SEQUENCE</scope>
    <source>
        <strain evidence="4">CBS6341</strain>
    </source>
</reference>
<dbReference type="InterPro" id="IPR018593">
    <property type="entry name" value="tRNA-endonuc_su_Sen15"/>
</dbReference>
<dbReference type="SUPFAM" id="SSF53032">
    <property type="entry name" value="tRNA-intron endonuclease catalytic domain-like"/>
    <property type="match status" value="1"/>
</dbReference>
<dbReference type="Pfam" id="PF09631">
    <property type="entry name" value="Sen15"/>
    <property type="match status" value="1"/>
</dbReference>